<organism evidence="3 4">
    <name type="scientific">Sarocladium strictum</name>
    <name type="common">Black bundle disease fungus</name>
    <name type="synonym">Acremonium strictum</name>
    <dbReference type="NCBI Taxonomy" id="5046"/>
    <lineage>
        <taxon>Eukaryota</taxon>
        <taxon>Fungi</taxon>
        <taxon>Dikarya</taxon>
        <taxon>Ascomycota</taxon>
        <taxon>Pezizomycotina</taxon>
        <taxon>Sordariomycetes</taxon>
        <taxon>Hypocreomycetidae</taxon>
        <taxon>Hypocreales</taxon>
        <taxon>Sarocladiaceae</taxon>
        <taxon>Sarocladium</taxon>
    </lineage>
</organism>
<reference evidence="3" key="1">
    <citation type="submission" date="2022-10" db="EMBL/GenBank/DDBJ databases">
        <title>Determination and structural analysis of whole genome sequence of Sarocladium strictum F4-1.</title>
        <authorList>
            <person name="Hu L."/>
            <person name="Jiang Y."/>
        </authorList>
    </citation>
    <scope>NUCLEOTIDE SEQUENCE</scope>
    <source>
        <strain evidence="3">F4-1</strain>
    </source>
</reference>
<keyword evidence="2" id="KW-0472">Membrane</keyword>
<keyword evidence="1" id="KW-0378">Hydrolase</keyword>
<dbReference type="SUPFAM" id="SSF53474">
    <property type="entry name" value="alpha/beta-Hydrolases"/>
    <property type="match status" value="1"/>
</dbReference>
<dbReference type="GO" id="GO:0016787">
    <property type="term" value="F:hydrolase activity"/>
    <property type="evidence" value="ECO:0007669"/>
    <property type="project" value="UniProtKB-KW"/>
</dbReference>
<dbReference type="Pfam" id="PF10340">
    <property type="entry name" value="Say1_Mug180"/>
    <property type="match status" value="1"/>
</dbReference>
<keyword evidence="2" id="KW-0812">Transmembrane</keyword>
<keyword evidence="4" id="KW-1185">Reference proteome</keyword>
<sequence length="417" mass="46400">MILGPVSLIDCVVFCIFLAPQLLIQVGIFSTVLTVLRCLPFLALRLPYEFVKERYFTSRQSQSRFVQDATAFEDFVIRCVRYAFANIPASVGRVFFSKSVALPFVRWRMARHGYWRYPMHFEEVTIGEGSSETGGIWLRQDQEKTPDAVLYYLHGGGFAMGSSYFYLEFLMALHHLLLEAGYTNPAVFALEYTLVPDDIYPRQVHQTLQGYRHVLQTAGTASRVCVGGDSAGGTLVLSLLLELGARSRGGKGGGGLAVPRSLTKLHLPHKVILISPWVTLLSSRHHESDVDFLDRSTLWRYAHAYAGDTMVQQAPASPGSCVDEELWRAAQPKEGWLVAFGDQEVFAGDALDFIRSQRKLGHDVRVHKVAGGVHAWPVASLFLSSTAEKRLLGLRTIADEVRRGIEVKGVNGEKINV</sequence>
<proteinExistence type="predicted"/>
<dbReference type="PANTHER" id="PTHR48081:SF2">
    <property type="entry name" value="ALPHA_BETA-HYDROLASE"/>
    <property type="match status" value="1"/>
</dbReference>
<accession>A0AA39L6F4</accession>
<gene>
    <name evidence="3" type="ORF">NLU13_6118</name>
</gene>
<evidence type="ECO:0000313" key="4">
    <source>
        <dbReference type="Proteomes" id="UP001175261"/>
    </source>
</evidence>
<dbReference type="PANTHER" id="PTHR48081">
    <property type="entry name" value="AB HYDROLASE SUPERFAMILY PROTEIN C4A8.06C"/>
    <property type="match status" value="1"/>
</dbReference>
<dbReference type="Proteomes" id="UP001175261">
    <property type="component" value="Unassembled WGS sequence"/>
</dbReference>
<evidence type="ECO:0000256" key="2">
    <source>
        <dbReference type="SAM" id="Phobius"/>
    </source>
</evidence>
<dbReference type="AlphaFoldDB" id="A0AA39L6F4"/>
<protein>
    <recommendedName>
        <fullName evidence="5">Alpha/beta hydrolase fold-3 domain-containing protein</fullName>
    </recommendedName>
</protein>
<comment type="caution">
    <text evidence="3">The sequence shown here is derived from an EMBL/GenBank/DDBJ whole genome shotgun (WGS) entry which is preliminary data.</text>
</comment>
<dbReference type="Gene3D" id="3.40.50.1820">
    <property type="entry name" value="alpha/beta hydrolase"/>
    <property type="match status" value="1"/>
</dbReference>
<feature type="transmembrane region" description="Helical" evidence="2">
    <location>
        <begin position="22"/>
        <end position="44"/>
    </location>
</feature>
<name>A0AA39L6F4_SARSR</name>
<evidence type="ECO:0008006" key="5">
    <source>
        <dbReference type="Google" id="ProtNLM"/>
    </source>
</evidence>
<dbReference type="InterPro" id="IPR019436">
    <property type="entry name" value="Say1-like"/>
</dbReference>
<dbReference type="InterPro" id="IPR050300">
    <property type="entry name" value="GDXG_lipolytic_enzyme"/>
</dbReference>
<dbReference type="InterPro" id="IPR029058">
    <property type="entry name" value="AB_hydrolase_fold"/>
</dbReference>
<evidence type="ECO:0000256" key="1">
    <source>
        <dbReference type="ARBA" id="ARBA00022801"/>
    </source>
</evidence>
<keyword evidence="2" id="KW-1133">Transmembrane helix</keyword>
<evidence type="ECO:0000313" key="3">
    <source>
        <dbReference type="EMBL" id="KAK0386281.1"/>
    </source>
</evidence>
<dbReference type="EMBL" id="JAPDFR010000005">
    <property type="protein sequence ID" value="KAK0386281.1"/>
    <property type="molecule type" value="Genomic_DNA"/>
</dbReference>